<dbReference type="Ensembl" id="ENSSFOT00015017370.2">
    <property type="protein sequence ID" value="ENSSFOP00015017174.2"/>
    <property type="gene ID" value="ENSSFOG00015011059.2"/>
</dbReference>
<sequence>LAGALTTTLPAVPLLSITRVLPVSSGNKIVMQQFALQPTPGSHYLLCGEIPFTLTPLCLTRDPKSKSRSNQLPVVQPRLNSPGPSQLSSMALLRRASVGSCAP</sequence>
<reference evidence="2" key="2">
    <citation type="submission" date="2025-08" db="UniProtKB">
        <authorList>
            <consortium name="Ensembl"/>
        </authorList>
    </citation>
    <scope>IDENTIFICATION</scope>
</reference>
<keyword evidence="3" id="KW-1185">Reference proteome</keyword>
<evidence type="ECO:0000256" key="1">
    <source>
        <dbReference type="SAM" id="MobiDB-lite"/>
    </source>
</evidence>
<reference evidence="2 3" key="1">
    <citation type="submission" date="2019-04" db="EMBL/GenBank/DDBJ databases">
        <authorList>
            <consortium name="Wellcome Sanger Institute Data Sharing"/>
        </authorList>
    </citation>
    <scope>NUCLEOTIDE SEQUENCE [LARGE SCALE GENOMIC DNA]</scope>
</reference>
<evidence type="ECO:0000313" key="3">
    <source>
        <dbReference type="Proteomes" id="UP000694397"/>
    </source>
</evidence>
<feature type="region of interest" description="Disordered" evidence="1">
    <location>
        <begin position="63"/>
        <end position="103"/>
    </location>
</feature>
<dbReference type="Proteomes" id="UP000694397">
    <property type="component" value="Chromosome 11"/>
</dbReference>
<organism evidence="2 3">
    <name type="scientific">Scleropages formosus</name>
    <name type="common">Asian bonytongue</name>
    <name type="synonym">Osteoglossum formosum</name>
    <dbReference type="NCBI Taxonomy" id="113540"/>
    <lineage>
        <taxon>Eukaryota</taxon>
        <taxon>Metazoa</taxon>
        <taxon>Chordata</taxon>
        <taxon>Craniata</taxon>
        <taxon>Vertebrata</taxon>
        <taxon>Euteleostomi</taxon>
        <taxon>Actinopterygii</taxon>
        <taxon>Neopterygii</taxon>
        <taxon>Teleostei</taxon>
        <taxon>Osteoglossocephala</taxon>
        <taxon>Osteoglossomorpha</taxon>
        <taxon>Osteoglossiformes</taxon>
        <taxon>Osteoglossidae</taxon>
        <taxon>Scleropages</taxon>
    </lineage>
</organism>
<accession>A0A8C9RIQ8</accession>
<proteinExistence type="predicted"/>
<reference evidence="2" key="3">
    <citation type="submission" date="2025-09" db="UniProtKB">
        <authorList>
            <consortium name="Ensembl"/>
        </authorList>
    </citation>
    <scope>IDENTIFICATION</scope>
</reference>
<evidence type="ECO:0000313" key="2">
    <source>
        <dbReference type="Ensembl" id="ENSSFOP00015017174.2"/>
    </source>
</evidence>
<protein>
    <submittedName>
        <fullName evidence="2">Uncharacterized protein</fullName>
    </submittedName>
</protein>
<feature type="compositionally biased region" description="Polar residues" evidence="1">
    <location>
        <begin position="68"/>
        <end position="89"/>
    </location>
</feature>
<name>A0A8C9RIQ8_SCLFO</name>
<dbReference type="AlphaFoldDB" id="A0A8C9RIQ8"/>